<dbReference type="Gene3D" id="3.30.460.70">
    <property type="match status" value="1"/>
</dbReference>
<feature type="signal peptide" evidence="1">
    <location>
        <begin position="1"/>
        <end position="33"/>
    </location>
</feature>
<dbReference type="Proteomes" id="UP000738431">
    <property type="component" value="Chromosome"/>
</dbReference>
<evidence type="ECO:0000313" key="3">
    <source>
        <dbReference type="Proteomes" id="UP000738431"/>
    </source>
</evidence>
<proteinExistence type="predicted"/>
<evidence type="ECO:0000313" key="2">
    <source>
        <dbReference type="EMBL" id="WRQ89202.1"/>
    </source>
</evidence>
<organism evidence="2 3">
    <name type="scientific">Actomonas aquatica</name>
    <dbReference type="NCBI Taxonomy" id="2866162"/>
    <lineage>
        <taxon>Bacteria</taxon>
        <taxon>Pseudomonadati</taxon>
        <taxon>Verrucomicrobiota</taxon>
        <taxon>Opitutia</taxon>
        <taxon>Opitutales</taxon>
        <taxon>Opitutaceae</taxon>
        <taxon>Actomonas</taxon>
    </lineage>
</organism>
<reference evidence="2 3" key="2">
    <citation type="submission" date="2023-12" db="EMBL/GenBank/DDBJ databases">
        <title>Description of an unclassified Opitutus bacterium of Verrucomicrobiota.</title>
        <authorList>
            <person name="Zhang D.-F."/>
        </authorList>
    </citation>
    <scope>NUCLEOTIDE SEQUENCE [LARGE SCALE GENOMIC DNA]</scope>
    <source>
        <strain evidence="2 3">WL0086</strain>
    </source>
</reference>
<evidence type="ECO:0008006" key="4">
    <source>
        <dbReference type="Google" id="ProtNLM"/>
    </source>
</evidence>
<name>A0ABZ1CC09_9BACT</name>
<dbReference type="RefSeq" id="WP_221031069.1">
    <property type="nucleotide sequence ID" value="NZ_CP139781.1"/>
</dbReference>
<gene>
    <name evidence="2" type="ORF">K1X11_007265</name>
</gene>
<accession>A0ABZ1CC09</accession>
<keyword evidence="3" id="KW-1185">Reference proteome</keyword>
<evidence type="ECO:0000256" key="1">
    <source>
        <dbReference type="SAM" id="SignalP"/>
    </source>
</evidence>
<feature type="chain" id="PRO_5045348623" description="Lipoprotein" evidence="1">
    <location>
        <begin position="34"/>
        <end position="197"/>
    </location>
</feature>
<sequence length="197" mass="21811">MISMRNTSTFTSSLFKALRAPRVLIAVAMAAVALGTTGCNTIAPPDAPAYGKASSHNTTGQVISYNEMRSIDGKMVLGDRSYAQVNSAWLADFNKRFRRELTRLGISETDRNFDSSRVADLYRVYAQAHYFKTSFHSEVDAEAIAIGSIWYVRETSGTQHALVQAITERGRIFIEPHTGEEIQLSANELRSAYFAAM</sequence>
<keyword evidence="1" id="KW-0732">Signal</keyword>
<protein>
    <recommendedName>
        <fullName evidence="4">Lipoprotein</fullName>
    </recommendedName>
</protein>
<dbReference type="EMBL" id="CP139781">
    <property type="protein sequence ID" value="WRQ89202.1"/>
    <property type="molecule type" value="Genomic_DNA"/>
</dbReference>
<reference evidence="2 3" key="1">
    <citation type="submission" date="2021-08" db="EMBL/GenBank/DDBJ databases">
        <authorList>
            <person name="Zhang D."/>
            <person name="Zhang A."/>
            <person name="Wang L."/>
        </authorList>
    </citation>
    <scope>NUCLEOTIDE SEQUENCE [LARGE SCALE GENOMIC DNA]</scope>
    <source>
        <strain evidence="2 3">WL0086</strain>
    </source>
</reference>